<evidence type="ECO:0000259" key="10">
    <source>
        <dbReference type="PROSITE" id="PS50142"/>
    </source>
</evidence>
<evidence type="ECO:0000256" key="7">
    <source>
        <dbReference type="ARBA" id="ARBA00035187"/>
    </source>
</evidence>
<evidence type="ECO:0000313" key="11">
    <source>
        <dbReference type="EMBL" id="PSR76134.1"/>
    </source>
</evidence>
<dbReference type="Gene3D" id="3.30.160.20">
    <property type="match status" value="1"/>
</dbReference>
<evidence type="ECO:0000259" key="9">
    <source>
        <dbReference type="PROSITE" id="PS50137"/>
    </source>
</evidence>
<dbReference type="GO" id="GO:0004525">
    <property type="term" value="F:ribonuclease III activity"/>
    <property type="evidence" value="ECO:0007669"/>
    <property type="project" value="InterPro"/>
</dbReference>
<keyword evidence="5" id="KW-0687">Ribonucleoprotein</keyword>
<evidence type="ECO:0000256" key="5">
    <source>
        <dbReference type="ARBA" id="ARBA00023274"/>
    </source>
</evidence>
<dbReference type="InterPro" id="IPR000999">
    <property type="entry name" value="RNase_III_dom"/>
</dbReference>
<dbReference type="STRING" id="98765.A0A2R6NT38"/>
<dbReference type="Proteomes" id="UP000186601">
    <property type="component" value="Unassembled WGS sequence"/>
</dbReference>
<organism evidence="11 12">
    <name type="scientific">Hermanssonia centrifuga</name>
    <dbReference type="NCBI Taxonomy" id="98765"/>
    <lineage>
        <taxon>Eukaryota</taxon>
        <taxon>Fungi</taxon>
        <taxon>Dikarya</taxon>
        <taxon>Basidiomycota</taxon>
        <taxon>Agaricomycotina</taxon>
        <taxon>Agaricomycetes</taxon>
        <taxon>Polyporales</taxon>
        <taxon>Meruliaceae</taxon>
        <taxon>Hermanssonia</taxon>
    </lineage>
</organism>
<dbReference type="SUPFAM" id="SSF54768">
    <property type="entry name" value="dsRNA-binding domain-like"/>
    <property type="match status" value="1"/>
</dbReference>
<dbReference type="GO" id="GO:0005739">
    <property type="term" value="C:mitochondrion"/>
    <property type="evidence" value="ECO:0007669"/>
    <property type="project" value="TreeGrafter"/>
</dbReference>
<dbReference type="SUPFAM" id="SSF69065">
    <property type="entry name" value="RNase III domain-like"/>
    <property type="match status" value="1"/>
</dbReference>
<keyword evidence="4" id="KW-0496">Mitochondrion</keyword>
<comment type="subcellular location">
    <subcellularLocation>
        <location evidence="1">Mitochondrion</location>
    </subcellularLocation>
</comment>
<dbReference type="Pfam" id="PF14622">
    <property type="entry name" value="Ribonucleas_3_3"/>
    <property type="match status" value="1"/>
</dbReference>
<dbReference type="GO" id="GO:0006396">
    <property type="term" value="P:RNA processing"/>
    <property type="evidence" value="ECO:0007669"/>
    <property type="project" value="InterPro"/>
</dbReference>
<proteinExistence type="inferred from homology"/>
<evidence type="ECO:0000256" key="3">
    <source>
        <dbReference type="ARBA" id="ARBA00022980"/>
    </source>
</evidence>
<dbReference type="PANTHER" id="PTHR11207:SF32">
    <property type="entry name" value="LARGE RIBOSOMAL SUBUNIT PROTEIN ML44"/>
    <property type="match status" value="1"/>
</dbReference>
<comment type="similarity">
    <text evidence="6">Belongs to the ribonuclease III family. Mitochondrion-specific ribosomal protein mL44 subfamily.</text>
</comment>
<dbReference type="InterPro" id="IPR044443">
    <property type="entry name" value="Ribosomal_mL44_DSRM_fung"/>
</dbReference>
<dbReference type="InterPro" id="IPR014720">
    <property type="entry name" value="dsRBD_dom"/>
</dbReference>
<evidence type="ECO:0000256" key="4">
    <source>
        <dbReference type="ARBA" id="ARBA00023128"/>
    </source>
</evidence>
<dbReference type="SMART" id="SM00535">
    <property type="entry name" value="RIBOc"/>
    <property type="match status" value="1"/>
</dbReference>
<dbReference type="SMART" id="SM00358">
    <property type="entry name" value="DSRM"/>
    <property type="match status" value="1"/>
</dbReference>
<evidence type="ECO:0000256" key="6">
    <source>
        <dbReference type="ARBA" id="ARBA00024034"/>
    </source>
</evidence>
<feature type="domain" description="RNase III" evidence="10">
    <location>
        <begin position="68"/>
        <end position="206"/>
    </location>
</feature>
<dbReference type="InterPro" id="IPR044444">
    <property type="entry name" value="Ribosomal_mL44_DSRM_metazoa"/>
</dbReference>
<evidence type="ECO:0000256" key="1">
    <source>
        <dbReference type="ARBA" id="ARBA00004173"/>
    </source>
</evidence>
<dbReference type="PROSITE" id="PS50137">
    <property type="entry name" value="DS_RBD"/>
    <property type="match status" value="1"/>
</dbReference>
<dbReference type="GO" id="GO:0003725">
    <property type="term" value="F:double-stranded RNA binding"/>
    <property type="evidence" value="ECO:0007669"/>
    <property type="project" value="InterPro"/>
</dbReference>
<evidence type="ECO:0000256" key="8">
    <source>
        <dbReference type="PROSITE-ProRule" id="PRU00266"/>
    </source>
</evidence>
<dbReference type="OrthoDB" id="67027at2759"/>
<keyword evidence="2 8" id="KW-0694">RNA-binding</keyword>
<reference evidence="11 12" key="1">
    <citation type="submission" date="2018-02" db="EMBL/GenBank/DDBJ databases">
        <title>Genome sequence of the basidiomycete white-rot fungus Phlebia centrifuga.</title>
        <authorList>
            <person name="Granchi Z."/>
            <person name="Peng M."/>
            <person name="de Vries R.P."/>
            <person name="Hilden K."/>
            <person name="Makela M.R."/>
            <person name="Grigoriev I."/>
            <person name="Riley R."/>
        </authorList>
    </citation>
    <scope>NUCLEOTIDE SEQUENCE [LARGE SCALE GENOMIC DNA]</scope>
    <source>
        <strain evidence="11 12">FBCC195</strain>
    </source>
</reference>
<protein>
    <recommendedName>
        <fullName evidence="7">Large ribosomal subunit protein mL44</fullName>
    </recommendedName>
</protein>
<dbReference type="CDD" id="cd19873">
    <property type="entry name" value="DSRM_MRPL3_like"/>
    <property type="match status" value="1"/>
</dbReference>
<keyword evidence="12" id="KW-1185">Reference proteome</keyword>
<name>A0A2R6NT38_9APHY</name>
<gene>
    <name evidence="11" type="ORF">PHLCEN_2v8632</name>
</gene>
<dbReference type="EMBL" id="MLYV02000860">
    <property type="protein sequence ID" value="PSR76134.1"/>
    <property type="molecule type" value="Genomic_DNA"/>
</dbReference>
<dbReference type="Gene3D" id="1.10.1520.10">
    <property type="entry name" value="Ribonuclease III domain"/>
    <property type="match status" value="1"/>
</dbReference>
<dbReference type="InterPro" id="IPR036389">
    <property type="entry name" value="RNase_III_sf"/>
</dbReference>
<dbReference type="PANTHER" id="PTHR11207">
    <property type="entry name" value="RIBONUCLEASE III"/>
    <property type="match status" value="1"/>
</dbReference>
<sequence length="369" mass="40287">MSHVQNRLAATASRIASVSPAYLKSFPPKEAFAPKPSSSQSDPSVEQKPHFFDAETWASLQPPPPTSLTAFAYRIGLGKLVSSPDPILQACTHPSFLPLHQKHYPHHSRPAANERLAVLGNSLMGLFATEYVNSTYPYLPTRVMKAAVSAYVGPTTCATIAKEMGATPLLRWNRVSNTPTRPAVLHQDAMSSIPRALVALVYQHSSLLTARTFVHKFFLSREIDLRNMIKFRDPKKALLDTVAKFGRERPVSRLLRETGRLSNSPVYVVGVYSGADKLGEGFGSSLKMAEFRAAEDALLRLYLARQPPHLVQLPTSTFPNKTGSIFKAQGGGSLYVPVQLGDAEIKYGAADKTGLRSPGARSVASFEED</sequence>
<dbReference type="CDD" id="cd00593">
    <property type="entry name" value="RIBOc"/>
    <property type="match status" value="1"/>
</dbReference>
<keyword evidence="3" id="KW-0689">Ribosomal protein</keyword>
<accession>A0A2R6NT38</accession>
<dbReference type="GO" id="GO:0003735">
    <property type="term" value="F:structural constituent of ribosome"/>
    <property type="evidence" value="ECO:0007669"/>
    <property type="project" value="TreeGrafter"/>
</dbReference>
<feature type="domain" description="DRBM" evidence="9">
    <location>
        <begin position="233"/>
        <end position="303"/>
    </location>
</feature>
<dbReference type="Pfam" id="PF22892">
    <property type="entry name" value="DSRM_MRPL44"/>
    <property type="match status" value="1"/>
</dbReference>
<evidence type="ECO:0000313" key="12">
    <source>
        <dbReference type="Proteomes" id="UP000186601"/>
    </source>
</evidence>
<evidence type="ECO:0000256" key="2">
    <source>
        <dbReference type="ARBA" id="ARBA00022884"/>
    </source>
</evidence>
<comment type="caution">
    <text evidence="11">The sequence shown here is derived from an EMBL/GenBank/DDBJ whole genome shotgun (WGS) entry which is preliminary data.</text>
</comment>
<dbReference type="AlphaFoldDB" id="A0A2R6NT38"/>
<dbReference type="PROSITE" id="PS50142">
    <property type="entry name" value="RNASE_3_2"/>
    <property type="match status" value="1"/>
</dbReference>